<comment type="function">
    <text evidence="8">In the Amaryllidaceae alkaloids biosynthesic pathway, catalyzes the conversion of noroxomaritidine to oxomaritidine, a precursor of haemanthamine- and crinamine-type alkaloids, promising anticancer agents. Can also, to some extent, catalyze the condensation of 3,4-dihydroxybenzaldehyde (3,4-DHBA) and tyramine to produce norbelladine, and of isovanillin and tyramine to produce 4'-O-methylnorbelladine.</text>
</comment>
<gene>
    <name evidence="11" type="primary">NorRed1</name>
</gene>
<dbReference type="EMBL" id="MF979872">
    <property type="protein sequence ID" value="AXU39908.1"/>
    <property type="molecule type" value="mRNA"/>
</dbReference>
<keyword evidence="4" id="KW-0560">Oxidoreductase</keyword>
<keyword evidence="3" id="KW-0521">NADP</keyword>
<dbReference type="PANTHER" id="PTHR42898:SF6">
    <property type="entry name" value="NADP-DEPENDENT MANNITOL DEHYDROGENASE"/>
    <property type="match status" value="1"/>
</dbReference>
<comment type="catalytic activity">
    <reaction evidence="6">
        <text>(10bS,4aR)-noroxomaritidine + NADPH + H(+) = (10bS,4aR)-oxomaritidine + NADP(+)</text>
        <dbReference type="Rhea" id="RHEA:63200"/>
        <dbReference type="ChEBI" id="CHEBI:15378"/>
        <dbReference type="ChEBI" id="CHEBI:57783"/>
        <dbReference type="ChEBI" id="CHEBI:58349"/>
        <dbReference type="ChEBI" id="CHEBI:133996"/>
        <dbReference type="ChEBI" id="CHEBI:146209"/>
    </reaction>
    <physiologicalReaction direction="left-to-right" evidence="6">
        <dbReference type="Rhea" id="RHEA:63201"/>
    </physiologicalReaction>
</comment>
<feature type="domain" description="Ketoreductase" evidence="10">
    <location>
        <begin position="24"/>
        <end position="208"/>
    </location>
</feature>
<evidence type="ECO:0000256" key="1">
    <source>
        <dbReference type="ARBA" id="ARBA00004913"/>
    </source>
</evidence>
<keyword evidence="2" id="KW-0017">Alkaloid metabolism</keyword>
<dbReference type="Pfam" id="PF13561">
    <property type="entry name" value="adh_short_C2"/>
    <property type="match status" value="1"/>
</dbReference>
<dbReference type="GO" id="GO:0009820">
    <property type="term" value="P:alkaloid metabolic process"/>
    <property type="evidence" value="ECO:0007669"/>
    <property type="project" value="UniProtKB-KW"/>
</dbReference>
<reference evidence="11" key="1">
    <citation type="submission" date="2017-09" db="EMBL/GenBank/DDBJ databases">
        <title>Developmental regulation of the expression of Amaryllidaceae alkaloid biosynthetic genes in Narcissus papyraceus.</title>
        <authorList>
            <person name="Hotchandani T."/>
            <person name="Desgagne-Penix I."/>
        </authorList>
    </citation>
    <scope>NUCLEOTIDE SEQUENCE</scope>
</reference>
<comment type="similarity">
    <text evidence="5">Belongs to the short-chain dehydrogenases/reductases (SDR) family. SDR65C subfamily.</text>
</comment>
<dbReference type="PRINTS" id="PR00080">
    <property type="entry name" value="SDRFAMILY"/>
</dbReference>
<organism evidence="11">
    <name type="scientific">Narcissus papyraceus</name>
    <name type="common">Paperwhite narcissus</name>
    <dbReference type="NCBI Taxonomy" id="54854"/>
    <lineage>
        <taxon>Eukaryota</taxon>
        <taxon>Viridiplantae</taxon>
        <taxon>Streptophyta</taxon>
        <taxon>Embryophyta</taxon>
        <taxon>Tracheophyta</taxon>
        <taxon>Spermatophyta</taxon>
        <taxon>Magnoliopsida</taxon>
        <taxon>Liliopsida</taxon>
        <taxon>Asparagales</taxon>
        <taxon>Amaryllidaceae</taxon>
        <taxon>Amaryllidoideae</taxon>
        <taxon>Narcissus</taxon>
    </lineage>
</organism>
<dbReference type="InterPro" id="IPR057326">
    <property type="entry name" value="KR_dom"/>
</dbReference>
<dbReference type="Gene3D" id="3.40.50.720">
    <property type="entry name" value="NAD(P)-binding Rossmann-like Domain"/>
    <property type="match status" value="1"/>
</dbReference>
<evidence type="ECO:0000256" key="7">
    <source>
        <dbReference type="ARBA" id="ARBA00052456"/>
    </source>
</evidence>
<comment type="catalytic activity">
    <reaction evidence="7">
        <text>(10bR,4aS)-noroxomaritidine + NADPH + H(+) = (10bR,4aS)-oxomaritidine + NADP(+)</text>
        <dbReference type="Rhea" id="RHEA:63196"/>
        <dbReference type="ChEBI" id="CHEBI:15378"/>
        <dbReference type="ChEBI" id="CHEBI:57783"/>
        <dbReference type="ChEBI" id="CHEBI:58349"/>
        <dbReference type="ChEBI" id="CHEBI:133995"/>
        <dbReference type="ChEBI" id="CHEBI:146208"/>
    </reaction>
    <physiologicalReaction direction="left-to-right" evidence="7">
        <dbReference type="Rhea" id="RHEA:63197"/>
    </physiologicalReaction>
</comment>
<evidence type="ECO:0000313" key="11">
    <source>
        <dbReference type="EMBL" id="AXU39908.1"/>
    </source>
</evidence>
<evidence type="ECO:0000256" key="4">
    <source>
        <dbReference type="ARBA" id="ARBA00023002"/>
    </source>
</evidence>
<accession>A0A346TLF8</accession>
<dbReference type="SMR" id="A0A346TLF8"/>
<sequence length="269" mass="29145">MLRRREEESLSMPMEKKRWSLVGATALVTGGTKGIGRAIVEELAGFGARVHTCSRNKAELNVCLQEWEKLKLDVTGSVCDVSSRTEREKLMEEVSSVFNGKLNILINNAGTAILKPILDFTDEDCSFLVATNFESAFHLSQLSHPMLKASGVGSIVHISTVCTFIGLEGHCIYSATKGAMSQLTRDFACEWARDGIRTNCIAPGITRTVQVQPFLDDKDAAAKEMSRIPNGRPGEPEEMASLAAFLCMPAASYINGQVICVDGGRGING</sequence>
<dbReference type="InterPro" id="IPR045000">
    <property type="entry name" value="TR"/>
</dbReference>
<evidence type="ECO:0000256" key="2">
    <source>
        <dbReference type="ARBA" id="ARBA00022589"/>
    </source>
</evidence>
<dbReference type="InterPro" id="IPR002347">
    <property type="entry name" value="SDR_fam"/>
</dbReference>
<comment type="pathway">
    <text evidence="1">Alkaloid biosynthesis.</text>
</comment>
<proteinExistence type="evidence at transcript level"/>
<dbReference type="PRINTS" id="PR00081">
    <property type="entry name" value="GDHRDH"/>
</dbReference>
<dbReference type="PANTHER" id="PTHR42898">
    <property type="entry name" value="TROPINONE REDUCTASE"/>
    <property type="match status" value="1"/>
</dbReference>
<dbReference type="GO" id="GO:0016491">
    <property type="term" value="F:oxidoreductase activity"/>
    <property type="evidence" value="ECO:0007669"/>
    <property type="project" value="UniProtKB-KW"/>
</dbReference>
<evidence type="ECO:0000256" key="9">
    <source>
        <dbReference type="ARBA" id="ARBA00069361"/>
    </source>
</evidence>
<evidence type="ECO:0000259" key="10">
    <source>
        <dbReference type="SMART" id="SM00822"/>
    </source>
</evidence>
<name>A0A346TLF8_NARPA</name>
<dbReference type="SMART" id="SM00822">
    <property type="entry name" value="PKS_KR"/>
    <property type="match status" value="1"/>
</dbReference>
<dbReference type="AlphaFoldDB" id="A0A346TLF8"/>
<protein>
    <recommendedName>
        <fullName evidence="9">Noroxomaritidine/norcraugsodine reductase</fullName>
    </recommendedName>
</protein>
<evidence type="ECO:0000256" key="8">
    <source>
        <dbReference type="ARBA" id="ARBA00055943"/>
    </source>
</evidence>
<dbReference type="InterPro" id="IPR036291">
    <property type="entry name" value="NAD(P)-bd_dom_sf"/>
</dbReference>
<evidence type="ECO:0000256" key="5">
    <source>
        <dbReference type="ARBA" id="ARBA00025714"/>
    </source>
</evidence>
<dbReference type="FunFam" id="3.40.50.720:FF:000084">
    <property type="entry name" value="Short-chain dehydrogenase reductase"/>
    <property type="match status" value="1"/>
</dbReference>
<evidence type="ECO:0000256" key="3">
    <source>
        <dbReference type="ARBA" id="ARBA00022857"/>
    </source>
</evidence>
<evidence type="ECO:0000256" key="6">
    <source>
        <dbReference type="ARBA" id="ARBA00050958"/>
    </source>
</evidence>
<dbReference type="SUPFAM" id="SSF51735">
    <property type="entry name" value="NAD(P)-binding Rossmann-fold domains"/>
    <property type="match status" value="1"/>
</dbReference>